<keyword evidence="2" id="KW-1185">Reference proteome</keyword>
<comment type="caution">
    <text evidence="1">The sequence shown here is derived from an EMBL/GenBank/DDBJ whole genome shotgun (WGS) entry which is preliminary data.</text>
</comment>
<proteinExistence type="predicted"/>
<sequence length="237" mass="27501">MAERENDNFYALKTFIEKNVSAFLRDVVMCCCDNSVQTLKEIVRNYRRDNRNSISNKDFRTIDGLANNLKALKMDLLCKMFAAGICDTKFNNNIADWTITDHPPQGNDVCFLTDIKRLIWMWKKKIKPNEEEEELNENDSRFCWKLLNEISTRAAENNDPCISTSGRRLLQSVTQTEQQSTALGESFCLQNFLKFLKPGSCGIISQPSCYVFWYIKDIIFTYFGHITLLRLRITDEG</sequence>
<name>A0AA88XYW6_PINIB</name>
<dbReference type="EMBL" id="VSWD01000010">
    <property type="protein sequence ID" value="KAK3090681.1"/>
    <property type="molecule type" value="Genomic_DNA"/>
</dbReference>
<gene>
    <name evidence="1" type="ORF">FSP39_013694</name>
</gene>
<dbReference type="Proteomes" id="UP001186944">
    <property type="component" value="Unassembled WGS sequence"/>
</dbReference>
<evidence type="ECO:0000313" key="1">
    <source>
        <dbReference type="EMBL" id="KAK3090681.1"/>
    </source>
</evidence>
<dbReference type="AlphaFoldDB" id="A0AA88XYW6"/>
<reference evidence="1" key="1">
    <citation type="submission" date="2019-08" db="EMBL/GenBank/DDBJ databases">
        <title>The improved chromosome-level genome for the pearl oyster Pinctada fucata martensii using PacBio sequencing and Hi-C.</title>
        <authorList>
            <person name="Zheng Z."/>
        </authorList>
    </citation>
    <scope>NUCLEOTIDE SEQUENCE</scope>
    <source>
        <strain evidence="1">ZZ-2019</strain>
        <tissue evidence="1">Adductor muscle</tissue>
    </source>
</reference>
<organism evidence="1 2">
    <name type="scientific">Pinctada imbricata</name>
    <name type="common">Atlantic pearl-oyster</name>
    <name type="synonym">Pinctada martensii</name>
    <dbReference type="NCBI Taxonomy" id="66713"/>
    <lineage>
        <taxon>Eukaryota</taxon>
        <taxon>Metazoa</taxon>
        <taxon>Spiralia</taxon>
        <taxon>Lophotrochozoa</taxon>
        <taxon>Mollusca</taxon>
        <taxon>Bivalvia</taxon>
        <taxon>Autobranchia</taxon>
        <taxon>Pteriomorphia</taxon>
        <taxon>Pterioida</taxon>
        <taxon>Pterioidea</taxon>
        <taxon>Pteriidae</taxon>
        <taxon>Pinctada</taxon>
    </lineage>
</organism>
<evidence type="ECO:0000313" key="2">
    <source>
        <dbReference type="Proteomes" id="UP001186944"/>
    </source>
</evidence>
<protein>
    <submittedName>
        <fullName evidence="1">Uncharacterized protein</fullName>
    </submittedName>
</protein>
<accession>A0AA88XYW6</accession>